<feature type="domain" description="Transcription factor zinc-finger" evidence="1">
    <location>
        <begin position="2"/>
        <end position="39"/>
    </location>
</feature>
<dbReference type="Pfam" id="PF13453">
    <property type="entry name" value="Zn_ribbon_TFIIB"/>
    <property type="match status" value="2"/>
</dbReference>
<reference evidence="2 3" key="1">
    <citation type="submission" date="2019-02" db="EMBL/GenBank/DDBJ databases">
        <title>Deep-cultivation of Planctomycetes and their phenomic and genomic characterization uncovers novel biology.</title>
        <authorList>
            <person name="Wiegand S."/>
            <person name="Jogler M."/>
            <person name="Boedeker C."/>
            <person name="Pinto D."/>
            <person name="Vollmers J."/>
            <person name="Rivas-Marin E."/>
            <person name="Kohn T."/>
            <person name="Peeters S.H."/>
            <person name="Heuer A."/>
            <person name="Rast P."/>
            <person name="Oberbeckmann S."/>
            <person name="Bunk B."/>
            <person name="Jeske O."/>
            <person name="Meyerdierks A."/>
            <person name="Storesund J.E."/>
            <person name="Kallscheuer N."/>
            <person name="Luecker S."/>
            <person name="Lage O.M."/>
            <person name="Pohl T."/>
            <person name="Merkel B.J."/>
            <person name="Hornburger P."/>
            <person name="Mueller R.-W."/>
            <person name="Bruemmer F."/>
            <person name="Labrenz M."/>
            <person name="Spormann A.M."/>
            <person name="Op Den Camp H."/>
            <person name="Overmann J."/>
            <person name="Amann R."/>
            <person name="Jetten M.S.M."/>
            <person name="Mascher T."/>
            <person name="Medema M.H."/>
            <person name="Devos D.P."/>
            <person name="Kaster A.-K."/>
            <person name="Ovreas L."/>
            <person name="Rohde M."/>
            <person name="Galperin M.Y."/>
            <person name="Jogler C."/>
        </authorList>
    </citation>
    <scope>NUCLEOTIDE SEQUENCE [LARGE SCALE GENOMIC DNA]</scope>
    <source>
        <strain evidence="2 3">Pla144</strain>
    </source>
</reference>
<comment type="caution">
    <text evidence="2">The sequence shown here is derived from an EMBL/GenBank/DDBJ whole genome shotgun (WGS) entry which is preliminary data.</text>
</comment>
<proteinExistence type="predicted"/>
<dbReference type="AlphaFoldDB" id="A0A5C6CV56"/>
<dbReference type="RefSeq" id="WP_197530505.1">
    <property type="nucleotide sequence ID" value="NZ_SJPS01000002.1"/>
</dbReference>
<evidence type="ECO:0000313" key="3">
    <source>
        <dbReference type="Proteomes" id="UP000318437"/>
    </source>
</evidence>
<evidence type="ECO:0000259" key="1">
    <source>
        <dbReference type="Pfam" id="PF13453"/>
    </source>
</evidence>
<dbReference type="InterPro" id="IPR027392">
    <property type="entry name" value="TF_Znf"/>
</dbReference>
<organism evidence="2 3">
    <name type="scientific">Bythopirellula polymerisocia</name>
    <dbReference type="NCBI Taxonomy" id="2528003"/>
    <lineage>
        <taxon>Bacteria</taxon>
        <taxon>Pseudomonadati</taxon>
        <taxon>Planctomycetota</taxon>
        <taxon>Planctomycetia</taxon>
        <taxon>Pirellulales</taxon>
        <taxon>Lacipirellulaceae</taxon>
        <taxon>Bythopirellula</taxon>
    </lineage>
</organism>
<feature type="domain" description="Transcription factor zinc-finger" evidence="1">
    <location>
        <begin position="70"/>
        <end position="113"/>
    </location>
</feature>
<protein>
    <recommendedName>
        <fullName evidence="1">Transcription factor zinc-finger domain-containing protein</fullName>
    </recommendedName>
</protein>
<dbReference type="EMBL" id="SJPS01000002">
    <property type="protein sequence ID" value="TWU28470.1"/>
    <property type="molecule type" value="Genomic_DNA"/>
</dbReference>
<accession>A0A5C6CV56</accession>
<sequence length="130" mass="14847">MKCPRDGSRLSRAKIDGIRLKKCPECAGIWLDFHELEAVCGLKLADVESHLREEVDEIVNNTDAVAGYMRCPRCPNGRLQQITYTILRPVRIDRCDQCLGCWVDHGELDVIVQEKQTLDEELSIAHLRMI</sequence>
<dbReference type="Proteomes" id="UP000318437">
    <property type="component" value="Unassembled WGS sequence"/>
</dbReference>
<keyword evidence="3" id="KW-1185">Reference proteome</keyword>
<name>A0A5C6CV56_9BACT</name>
<gene>
    <name evidence="2" type="ORF">Pla144_17600</name>
</gene>
<evidence type="ECO:0000313" key="2">
    <source>
        <dbReference type="EMBL" id="TWU28470.1"/>
    </source>
</evidence>